<accession>A0A918HR74</accession>
<sequence length="69" mass="7333">MGTNVQFTCPKMKTLRAGAGGPRPPGERDTAVRSQQRNTGTVWLAGWYATCMGPYTAEAGADADLGKMQ</sequence>
<keyword evidence="3" id="KW-1185">Reference proteome</keyword>
<dbReference type="Proteomes" id="UP000646776">
    <property type="component" value="Unassembled WGS sequence"/>
</dbReference>
<evidence type="ECO:0000256" key="1">
    <source>
        <dbReference type="SAM" id="MobiDB-lite"/>
    </source>
</evidence>
<organism evidence="2 3">
    <name type="scientific">Streptomyces phaeofaciens</name>
    <dbReference type="NCBI Taxonomy" id="68254"/>
    <lineage>
        <taxon>Bacteria</taxon>
        <taxon>Bacillati</taxon>
        <taxon>Actinomycetota</taxon>
        <taxon>Actinomycetes</taxon>
        <taxon>Kitasatosporales</taxon>
        <taxon>Streptomycetaceae</taxon>
        <taxon>Streptomyces</taxon>
    </lineage>
</organism>
<feature type="region of interest" description="Disordered" evidence="1">
    <location>
        <begin position="14"/>
        <end position="36"/>
    </location>
</feature>
<gene>
    <name evidence="2" type="ORF">GCM10010226_88980</name>
</gene>
<reference evidence="2" key="1">
    <citation type="journal article" date="2014" name="Int. J. Syst. Evol. Microbiol.">
        <title>Complete genome sequence of Corynebacterium casei LMG S-19264T (=DSM 44701T), isolated from a smear-ripened cheese.</title>
        <authorList>
            <consortium name="US DOE Joint Genome Institute (JGI-PGF)"/>
            <person name="Walter F."/>
            <person name="Albersmeier A."/>
            <person name="Kalinowski J."/>
            <person name="Ruckert C."/>
        </authorList>
    </citation>
    <scope>NUCLEOTIDE SEQUENCE</scope>
    <source>
        <strain evidence="2">JCM 4125</strain>
    </source>
</reference>
<proteinExistence type="predicted"/>
<comment type="caution">
    <text evidence="2">The sequence shown here is derived from an EMBL/GenBank/DDBJ whole genome shotgun (WGS) entry which is preliminary data.</text>
</comment>
<reference evidence="2" key="2">
    <citation type="submission" date="2020-09" db="EMBL/GenBank/DDBJ databases">
        <authorList>
            <person name="Sun Q."/>
            <person name="Ohkuma M."/>
        </authorList>
    </citation>
    <scope>NUCLEOTIDE SEQUENCE</scope>
    <source>
        <strain evidence="2">JCM 4125</strain>
    </source>
</reference>
<dbReference type="AlphaFoldDB" id="A0A918HR74"/>
<evidence type="ECO:0000313" key="3">
    <source>
        <dbReference type="Proteomes" id="UP000646776"/>
    </source>
</evidence>
<evidence type="ECO:0000313" key="2">
    <source>
        <dbReference type="EMBL" id="GGT97681.1"/>
    </source>
</evidence>
<name>A0A918HR74_9ACTN</name>
<protein>
    <submittedName>
        <fullName evidence="2">Uncharacterized protein</fullName>
    </submittedName>
</protein>
<dbReference type="EMBL" id="BMSA01000054">
    <property type="protein sequence ID" value="GGT97681.1"/>
    <property type="molecule type" value="Genomic_DNA"/>
</dbReference>